<evidence type="ECO:0000256" key="3">
    <source>
        <dbReference type="ARBA" id="ARBA00022443"/>
    </source>
</evidence>
<evidence type="ECO:0000256" key="4">
    <source>
        <dbReference type="ARBA" id="ARBA00022467"/>
    </source>
</evidence>
<dbReference type="SMART" id="SM00326">
    <property type="entry name" value="SH3"/>
    <property type="match status" value="1"/>
</dbReference>
<evidence type="ECO:0000259" key="13">
    <source>
        <dbReference type="PROSITE" id="PS50002"/>
    </source>
</evidence>
<dbReference type="Pfam" id="PF07653">
    <property type="entry name" value="SH3_2"/>
    <property type="match status" value="1"/>
</dbReference>
<evidence type="ECO:0000256" key="7">
    <source>
        <dbReference type="ARBA" id="ARBA00022658"/>
    </source>
</evidence>
<dbReference type="Gene3D" id="1.10.418.10">
    <property type="entry name" value="Calponin-like domain"/>
    <property type="match status" value="1"/>
</dbReference>
<dbReference type="CDD" id="cd00176">
    <property type="entry name" value="SPEC"/>
    <property type="match status" value="9"/>
</dbReference>
<dbReference type="Pfam" id="PF00307">
    <property type="entry name" value="CH"/>
    <property type="match status" value="1"/>
</dbReference>
<feature type="domain" description="Calponin-homology (CH)" evidence="14">
    <location>
        <begin position="66"/>
        <end position="171"/>
    </location>
</feature>
<dbReference type="GO" id="GO:0051693">
    <property type="term" value="P:actin filament capping"/>
    <property type="evidence" value="ECO:0007669"/>
    <property type="project" value="UniProtKB-KW"/>
</dbReference>
<sequence>MSFVYSAAIYSPGEGKTVKNLEDEARGWRGEISSSRSAINFDELQTTEPSMPQYEVRDEEERGERKHAKDALLLWCQRKTAGYPNVRIENFTTSWRNGLAFNALIHAHRPELVNFNALNPNDHIGNLNNAFDIAEKKLEIARLLDAEDVDTARPDEKSIITYVSLYYHHFAKQKTELTGARRVANIVGKLMNSDTMEEDYEHIASDLLKWIRETIKLLENRRFPNSLLGMKEELGKFNEFRTVEKPPKYKEKGELEALFFTIQTKRKAMGRKQYAPPQGLFMYDIEAAWEKLDRAENERQLAIIAELQRQERLEQLAQRFHKKANLRESWLRNVQAVLEEMDQGRSANEVEKSLKKQQAIATDILAREERFKLLTSMCADLCNERYHESDKIRLRERDIIERWTHLLNLLEQRRKALMGLNDLMSLLRDIDTLASELRQLEVNAQGTWLNNVTNMANKYIRSKGEQYDVLQRKLDDVTAQYYSLVELCRQRRANLDKARALYKFVQDNEEELSWLAEKEHLCRRALANGDLAAVQQTTLLYKNTETEMQSHWTRSKDMMAAGEHLIENGQSREDIQSRIQAMQQGWERLRAAHQALGQWLNEAKQAQQYFQDANEAESWIREKMPLVKSDDLGRDEGAAESLLQRHARLEEEIHAYRADIVRLEEMSQQLANSSFHTATTSTQETEEITVPQVEMLYKYEGNGMAVAKGEVLALLEQSTPEWWRVLKQDGTEGFVPANYCRKVPGETVKKKNPEEAAAIERKIAELRALHADLLRKAHDRIKTAEQSQGQEMFESALRDVLNWIDRTKKALSEEVRPLDVQQAEDLLKKHYELGEQIKDKKYEIEYVQELGQRLLEKNPRLREVEAHLKHLNSEMAVVKNMYRVRDAQLKEQLDLQLFNREAERIDAATKGHEAFLDYSDLGDSVESVENLLKRHRDLEAKLDAQEGRLAAFSRNADELIKNKHSESPYIDARRNDVIARRAAVRKLAANRRARLEASLEYQSMRRDAEEMIAWIHDKKKLANDDSHRDLTSIANKLLKHEAFEAEVGANAPRVAQINKGKFDLLDRNPNDLKSLQNLERDLKPLEDKIHYLEKLAAEVKKKNPEEAAAIERKIAELRALHADLLRKAHDRIKTAEQSQGQEMFESALRDVLNWIDRTKKALSEEVRPLDVQQAEDLLKKHYELGEQIKDKKYEIEYVQELGQRLLEKNPRLREVEAQLKHLNSEMAVVKNMYRVRDAQLKEQLDLQLFNREAERIDAATKGHEAFLDYSDLGDSVESVENLLKRHRDLEAKLDAQEGRLAAFSRNADELIKNKHSESPYIDARRNDVIARRAAVRKLAANRRARLEASLEYQSMRRDAEEMIAWIHDKKKLANDDSHRDLTSIANKLLKHEAFEAEVGANAPRVAQINKLGAALIGQKHYESPNVERLVKRLNTEWAELRDAVDRKGEKLRQASDQKGLNRILEDAHAKLDELEGVLKSDELGSDLRAVKDLIQKHSVLEQEMGLYETKVESWMNEKRAALESENYGQDEDAAQKLLAKHRALQKDMQTYRQWLDKLAIKCTELVNSNRPNVERFDVRQKDLEAEFDRLSRLAEERRRALEDTVHLFEYMRESADLEQWINEQLQTAMSEEYGDDYEHFKDLQSRFEEFKQSVRTGSERFVSCEAAANALLRRNPPFGRDILKKQEKLRSVWTLLLDYIESRESKLAAAEELHRFNQDVLEHEEWVHDALSLLHNDVEQRHLLLNDAFMVATFDRDVADTEAWIDEKLKSIRLEKERQGQCTTIEDKMKRLQKHQALEAELAANRKRVDQVLQRGKELQMKHRDAGALDRTANELIANNHMEKNNIEVSKKKVHDALSLLHNDVEQRHLLLNDAFMVATFDRDVADTEAWIDEKLKSIRLEKERQGQCTTIEDKMKRLQKHQALEAELAANRKRVDQVLQRGKELQMKHRDAGIGGRCDGLYNRWMSLVDACSEQSRALEEARDLLTFRQLVDRVLSWAHERELMVTASDMGRDLEHCKLLIDRLDGTQADSSVDEQTLEQINRLGEKLIGQGRTSREEVQQQQQNLNQTWNSLQGKLAAYRRQLSAALEVHAFNRDVDDTNERIHEKIAAMRSDDYGRDFATVDALLRKQTALERDMSAIHQKLIAHDKDAQNILAKLLGLPMEAGATAVSIKMPK</sequence>
<evidence type="ECO:0008006" key="17">
    <source>
        <dbReference type="Google" id="ProtNLM"/>
    </source>
</evidence>
<dbReference type="PROSITE" id="PS50021">
    <property type="entry name" value="CH"/>
    <property type="match status" value="1"/>
</dbReference>
<feature type="domain" description="SH3" evidence="13">
    <location>
        <begin position="688"/>
        <end position="745"/>
    </location>
</feature>
<keyword evidence="4" id="KW-0117">Actin capping</keyword>
<dbReference type="Proteomes" id="UP000053660">
    <property type="component" value="Unassembled WGS sequence"/>
</dbReference>
<evidence type="ECO:0000256" key="12">
    <source>
        <dbReference type="SAM" id="Coils"/>
    </source>
</evidence>
<dbReference type="SMART" id="SM00033">
    <property type="entry name" value="CH"/>
    <property type="match status" value="1"/>
</dbReference>
<evidence type="ECO:0000256" key="1">
    <source>
        <dbReference type="ARBA" id="ARBA00004245"/>
    </source>
</evidence>
<keyword evidence="10" id="KW-0206">Cytoskeleton</keyword>
<keyword evidence="6" id="KW-0597">Phosphoprotein</keyword>
<keyword evidence="3 11" id="KW-0728">SH3 domain</keyword>
<evidence type="ECO:0000259" key="14">
    <source>
        <dbReference type="PROSITE" id="PS50021"/>
    </source>
</evidence>
<keyword evidence="8" id="KW-0677">Repeat</keyword>
<dbReference type="PANTHER" id="PTHR11915">
    <property type="entry name" value="SPECTRIN/FILAMIN RELATED CYTOSKELETAL PROTEIN"/>
    <property type="match status" value="1"/>
</dbReference>
<keyword evidence="7" id="KW-0344">Guanine-nucleotide releasing factor</keyword>
<dbReference type="InterPro" id="IPR018159">
    <property type="entry name" value="Spectrin/alpha-actinin"/>
</dbReference>
<dbReference type="EMBL" id="KN550048">
    <property type="protein sequence ID" value="KHJ95180.1"/>
    <property type="molecule type" value="Genomic_DNA"/>
</dbReference>
<feature type="coiled-coil region" evidence="12">
    <location>
        <begin position="1075"/>
        <end position="1127"/>
    </location>
</feature>
<dbReference type="Gene3D" id="1.20.58.60">
    <property type="match status" value="16"/>
</dbReference>
<name>A0A0B1TIH3_OESDE</name>
<dbReference type="GO" id="GO:0003779">
    <property type="term" value="F:actin binding"/>
    <property type="evidence" value="ECO:0007669"/>
    <property type="project" value="UniProtKB-KW"/>
</dbReference>
<dbReference type="PROSITE" id="PS50002">
    <property type="entry name" value="SH3"/>
    <property type="match status" value="1"/>
</dbReference>
<dbReference type="InterPro" id="IPR002017">
    <property type="entry name" value="Spectrin_repeat"/>
</dbReference>
<organism evidence="15 16">
    <name type="scientific">Oesophagostomum dentatum</name>
    <name type="common">Nodular worm</name>
    <dbReference type="NCBI Taxonomy" id="61180"/>
    <lineage>
        <taxon>Eukaryota</taxon>
        <taxon>Metazoa</taxon>
        <taxon>Ecdysozoa</taxon>
        <taxon>Nematoda</taxon>
        <taxon>Chromadorea</taxon>
        <taxon>Rhabditida</taxon>
        <taxon>Rhabditina</taxon>
        <taxon>Rhabditomorpha</taxon>
        <taxon>Strongyloidea</taxon>
        <taxon>Strongylidae</taxon>
        <taxon>Oesophagostomum</taxon>
    </lineage>
</organism>
<dbReference type="GO" id="GO:0005085">
    <property type="term" value="F:guanyl-nucleotide exchange factor activity"/>
    <property type="evidence" value="ECO:0007669"/>
    <property type="project" value="UniProtKB-KW"/>
</dbReference>
<keyword evidence="16" id="KW-1185">Reference proteome</keyword>
<keyword evidence="9" id="KW-0009">Actin-binding</keyword>
<dbReference type="CDD" id="cd21194">
    <property type="entry name" value="CH_beta_spectrin_rpt2"/>
    <property type="match status" value="1"/>
</dbReference>
<dbReference type="CDD" id="cd00174">
    <property type="entry name" value="SH3"/>
    <property type="match status" value="1"/>
</dbReference>
<dbReference type="GO" id="GO:0005737">
    <property type="term" value="C:cytoplasm"/>
    <property type="evidence" value="ECO:0007669"/>
    <property type="project" value="UniProtKB-ARBA"/>
</dbReference>
<evidence type="ECO:0000256" key="10">
    <source>
        <dbReference type="ARBA" id="ARBA00023212"/>
    </source>
</evidence>
<dbReference type="Gene3D" id="2.30.30.40">
    <property type="entry name" value="SH3 Domains"/>
    <property type="match status" value="1"/>
</dbReference>
<evidence type="ECO:0000256" key="2">
    <source>
        <dbReference type="ARBA" id="ARBA00006826"/>
    </source>
</evidence>
<evidence type="ECO:0000256" key="8">
    <source>
        <dbReference type="ARBA" id="ARBA00022737"/>
    </source>
</evidence>
<dbReference type="SUPFAM" id="SSF50044">
    <property type="entry name" value="SH3-domain"/>
    <property type="match status" value="1"/>
</dbReference>
<feature type="coiled-coil region" evidence="12">
    <location>
        <begin position="1279"/>
        <end position="1313"/>
    </location>
</feature>
<feature type="coiled-coil region" evidence="12">
    <location>
        <begin position="928"/>
        <end position="962"/>
    </location>
</feature>
<evidence type="ECO:0000256" key="11">
    <source>
        <dbReference type="PROSITE-ProRule" id="PRU00192"/>
    </source>
</evidence>
<dbReference type="InterPro" id="IPR036028">
    <property type="entry name" value="SH3-like_dom_sf"/>
</dbReference>
<evidence type="ECO:0000313" key="15">
    <source>
        <dbReference type="EMBL" id="KHJ95180.1"/>
    </source>
</evidence>
<comment type="similarity">
    <text evidence="2">Belongs to the spectrin family.</text>
</comment>
<dbReference type="GO" id="GO:0005856">
    <property type="term" value="C:cytoskeleton"/>
    <property type="evidence" value="ECO:0007669"/>
    <property type="project" value="UniProtKB-SubCell"/>
</dbReference>
<reference evidence="15 16" key="1">
    <citation type="submission" date="2014-03" db="EMBL/GenBank/DDBJ databases">
        <title>Draft genome of the hookworm Oesophagostomum dentatum.</title>
        <authorList>
            <person name="Mitreva M."/>
        </authorList>
    </citation>
    <scope>NUCLEOTIDE SEQUENCE [LARGE SCALE GENOMIC DNA]</scope>
    <source>
        <strain evidence="15 16">OD-Hann</strain>
    </source>
</reference>
<accession>A0A0B1TIH3</accession>
<evidence type="ECO:0000256" key="5">
    <source>
        <dbReference type="ARBA" id="ARBA00022490"/>
    </source>
</evidence>
<dbReference type="OrthoDB" id="5865767at2759"/>
<dbReference type="SUPFAM" id="SSF47576">
    <property type="entry name" value="Calponin-homology domain, CH-domain"/>
    <property type="match status" value="1"/>
</dbReference>
<evidence type="ECO:0000256" key="6">
    <source>
        <dbReference type="ARBA" id="ARBA00022553"/>
    </source>
</evidence>
<evidence type="ECO:0000256" key="9">
    <source>
        <dbReference type="ARBA" id="ARBA00023203"/>
    </source>
</evidence>
<dbReference type="InterPro" id="IPR036872">
    <property type="entry name" value="CH_dom_sf"/>
</dbReference>
<dbReference type="InterPro" id="IPR001452">
    <property type="entry name" value="SH3_domain"/>
</dbReference>
<dbReference type="SMART" id="SM00150">
    <property type="entry name" value="SPEC"/>
    <property type="match status" value="16"/>
</dbReference>
<dbReference type="FunFam" id="1.20.58.60:FF:000007">
    <property type="entry name" value="Spectrin alpha chain non-erythrocytic 1"/>
    <property type="match status" value="2"/>
</dbReference>
<dbReference type="InterPro" id="IPR001715">
    <property type="entry name" value="CH_dom"/>
</dbReference>
<dbReference type="Pfam" id="PF00435">
    <property type="entry name" value="Spectrin"/>
    <property type="match status" value="15"/>
</dbReference>
<gene>
    <name evidence="15" type="ORF">OESDEN_04878</name>
</gene>
<dbReference type="FunFam" id="1.10.418.10:FF:000001">
    <property type="entry name" value="Actinin alpha 1"/>
    <property type="match status" value="1"/>
</dbReference>
<keyword evidence="5" id="KW-0963">Cytoplasm</keyword>
<dbReference type="SUPFAM" id="SSF46966">
    <property type="entry name" value="Spectrin repeat"/>
    <property type="match status" value="15"/>
</dbReference>
<protein>
    <recommendedName>
        <fullName evidence="17">Spectrin repeat-containing domain protein</fullName>
    </recommendedName>
</protein>
<keyword evidence="12" id="KW-0175">Coiled coil</keyword>
<proteinExistence type="inferred from homology"/>
<feature type="coiled-coil region" evidence="12">
    <location>
        <begin position="632"/>
        <end position="666"/>
    </location>
</feature>
<evidence type="ECO:0000313" key="16">
    <source>
        <dbReference type="Proteomes" id="UP000053660"/>
    </source>
</evidence>
<comment type="subcellular location">
    <subcellularLocation>
        <location evidence="1">Cytoplasm</location>
        <location evidence="1">Cytoskeleton</location>
    </subcellularLocation>
</comment>